<evidence type="ECO:0000259" key="1">
    <source>
        <dbReference type="PROSITE" id="PS50053"/>
    </source>
</evidence>
<dbReference type="PROSITE" id="PS50053">
    <property type="entry name" value="UBIQUITIN_2"/>
    <property type="match status" value="1"/>
</dbReference>
<dbReference type="InterPro" id="IPR029071">
    <property type="entry name" value="Ubiquitin-like_domsf"/>
</dbReference>
<gene>
    <name evidence="2" type="ORF">KABA2_11S03366</name>
</gene>
<dbReference type="Gene3D" id="3.10.20.90">
    <property type="entry name" value="Phosphatidylinositol 3-kinase Catalytic Subunit, Chain A, domain 1"/>
    <property type="match status" value="1"/>
</dbReference>
<keyword evidence="3" id="KW-1185">Reference proteome</keyword>
<comment type="caution">
    <text evidence="2">The sequence shown here is derived from an EMBL/GenBank/DDBJ whole genome shotgun (WGS) entry which is preliminary data.</text>
</comment>
<reference evidence="2 3" key="1">
    <citation type="submission" date="2020-05" db="EMBL/GenBank/DDBJ databases">
        <authorList>
            <person name="Casaregola S."/>
            <person name="Devillers H."/>
            <person name="Grondin C."/>
        </authorList>
    </citation>
    <scope>NUCLEOTIDE SEQUENCE [LARGE SCALE GENOMIC DNA]</scope>
    <source>
        <strain evidence="2 3">CLIB 1767</strain>
    </source>
</reference>
<dbReference type="Proteomes" id="UP000644660">
    <property type="component" value="Unassembled WGS sequence"/>
</dbReference>
<dbReference type="InterPro" id="IPR040474">
    <property type="entry name" value="MDY2_C"/>
</dbReference>
<dbReference type="RefSeq" id="XP_041408633.1">
    <property type="nucleotide sequence ID" value="XM_041552699.1"/>
</dbReference>
<dbReference type="Pfam" id="PF00240">
    <property type="entry name" value="ubiquitin"/>
    <property type="match status" value="1"/>
</dbReference>
<dbReference type="Pfam" id="PF18514">
    <property type="entry name" value="MDY2_C"/>
    <property type="match status" value="1"/>
</dbReference>
<dbReference type="InterPro" id="IPR000626">
    <property type="entry name" value="Ubiquitin-like_dom"/>
</dbReference>
<dbReference type="SUPFAM" id="SSF54236">
    <property type="entry name" value="Ubiquitin-like"/>
    <property type="match status" value="1"/>
</dbReference>
<evidence type="ECO:0000313" key="2">
    <source>
        <dbReference type="EMBL" id="CAB4256789.1"/>
    </source>
</evidence>
<dbReference type="InterPro" id="IPR031765">
    <property type="entry name" value="Mdy2_get4-bd"/>
</dbReference>
<dbReference type="GeneID" id="64859883"/>
<protein>
    <submittedName>
        <fullName evidence="2">Similar to Saccharomyces cerevisiae YOL111C MDY2 Protein with a role in insertion of tail-anchored proteins into the ER membrane</fullName>
    </submittedName>
</protein>
<dbReference type="AlphaFoldDB" id="A0A8H2VJE7"/>
<dbReference type="Gene3D" id="1.10.286.70">
    <property type="entry name" value="Get5 dimerization domain"/>
    <property type="match status" value="1"/>
</dbReference>
<dbReference type="OrthoDB" id="4067208at2759"/>
<dbReference type="EMBL" id="CAEFZW010000011">
    <property type="protein sequence ID" value="CAB4256789.1"/>
    <property type="molecule type" value="Genomic_DNA"/>
</dbReference>
<proteinExistence type="predicted"/>
<feature type="domain" description="Ubiquitin-like" evidence="1">
    <location>
        <begin position="77"/>
        <end position="155"/>
    </location>
</feature>
<name>A0A8H2VJE7_9SACH</name>
<accession>A0A8H2VJE7</accession>
<dbReference type="Pfam" id="PF16843">
    <property type="entry name" value="Get5_bdg"/>
    <property type="match status" value="1"/>
</dbReference>
<sequence>MSTVATLSVSEKEFTSKFLTLATLNEPVLPSNYQKPLKDVSALGVALPALKYRYNPKRAKKNLENSSLVNDQANGEVSLVLKSIRNPKFVLTQTFQTSDTILQIKEFLLNEKKVEQLGQLKLLLKGKVLHDNILLLELDSSSDIVINVIISAPKPITETTLDNGDNEPVQESIADLENVTLPWNDIETLLNSKLNNPEEVNFAMDRLKKGWNLAK</sequence>
<evidence type="ECO:0000313" key="3">
    <source>
        <dbReference type="Proteomes" id="UP000644660"/>
    </source>
</evidence>
<organism evidence="2 3">
    <name type="scientific">Maudiozyma barnettii</name>
    <dbReference type="NCBI Taxonomy" id="61262"/>
    <lineage>
        <taxon>Eukaryota</taxon>
        <taxon>Fungi</taxon>
        <taxon>Dikarya</taxon>
        <taxon>Ascomycota</taxon>
        <taxon>Saccharomycotina</taxon>
        <taxon>Saccharomycetes</taxon>
        <taxon>Saccharomycetales</taxon>
        <taxon>Saccharomycetaceae</taxon>
        <taxon>Maudiozyma</taxon>
    </lineage>
</organism>